<name>A0A067REU8_ZOONE</name>
<evidence type="ECO:0000313" key="1">
    <source>
        <dbReference type="EMBL" id="KDR22416.1"/>
    </source>
</evidence>
<dbReference type="InParanoid" id="A0A067REU8"/>
<proteinExistence type="predicted"/>
<organism evidence="1 2">
    <name type="scientific">Zootermopsis nevadensis</name>
    <name type="common">Dampwood termite</name>
    <dbReference type="NCBI Taxonomy" id="136037"/>
    <lineage>
        <taxon>Eukaryota</taxon>
        <taxon>Metazoa</taxon>
        <taxon>Ecdysozoa</taxon>
        <taxon>Arthropoda</taxon>
        <taxon>Hexapoda</taxon>
        <taxon>Insecta</taxon>
        <taxon>Pterygota</taxon>
        <taxon>Neoptera</taxon>
        <taxon>Polyneoptera</taxon>
        <taxon>Dictyoptera</taxon>
        <taxon>Blattodea</taxon>
        <taxon>Blattoidea</taxon>
        <taxon>Termitoidae</taxon>
        <taxon>Termopsidae</taxon>
        <taxon>Zootermopsis</taxon>
    </lineage>
</organism>
<dbReference type="AlphaFoldDB" id="A0A067REU8"/>
<evidence type="ECO:0000313" key="2">
    <source>
        <dbReference type="Proteomes" id="UP000027135"/>
    </source>
</evidence>
<dbReference type="Proteomes" id="UP000027135">
    <property type="component" value="Unassembled WGS sequence"/>
</dbReference>
<keyword evidence="2" id="KW-1185">Reference proteome</keyword>
<sequence>MHLQLLQNSSNPAKYWVIYSQLTVLCEIPTSCAVFVSCTITMPCDFVNSPDNFCHVCFKKVYFNSRHKKGLLIALLMLCIRPGQELGSTHMLHYLFIKTQRMGES</sequence>
<reference evidence="1 2" key="1">
    <citation type="journal article" date="2014" name="Nat. Commun.">
        <title>Molecular traces of alternative social organization in a termite genome.</title>
        <authorList>
            <person name="Terrapon N."/>
            <person name="Li C."/>
            <person name="Robertson H.M."/>
            <person name="Ji L."/>
            <person name="Meng X."/>
            <person name="Booth W."/>
            <person name="Chen Z."/>
            <person name="Childers C.P."/>
            <person name="Glastad K.M."/>
            <person name="Gokhale K."/>
            <person name="Gowin J."/>
            <person name="Gronenberg W."/>
            <person name="Hermansen R.A."/>
            <person name="Hu H."/>
            <person name="Hunt B.G."/>
            <person name="Huylmans A.K."/>
            <person name="Khalil S.M."/>
            <person name="Mitchell R.D."/>
            <person name="Munoz-Torres M.C."/>
            <person name="Mustard J.A."/>
            <person name="Pan H."/>
            <person name="Reese J.T."/>
            <person name="Scharf M.E."/>
            <person name="Sun F."/>
            <person name="Vogel H."/>
            <person name="Xiao J."/>
            <person name="Yang W."/>
            <person name="Yang Z."/>
            <person name="Yang Z."/>
            <person name="Zhou J."/>
            <person name="Zhu J."/>
            <person name="Brent C.S."/>
            <person name="Elsik C.G."/>
            <person name="Goodisman M.A."/>
            <person name="Liberles D.A."/>
            <person name="Roe R.M."/>
            <person name="Vargo E.L."/>
            <person name="Vilcinskas A."/>
            <person name="Wang J."/>
            <person name="Bornberg-Bauer E."/>
            <person name="Korb J."/>
            <person name="Zhang G."/>
            <person name="Liebig J."/>
        </authorList>
    </citation>
    <scope>NUCLEOTIDE SEQUENCE [LARGE SCALE GENOMIC DNA]</scope>
    <source>
        <tissue evidence="1">Whole organism</tissue>
    </source>
</reference>
<gene>
    <name evidence="1" type="ORF">L798_02509</name>
</gene>
<dbReference type="EMBL" id="KK852508">
    <property type="protein sequence ID" value="KDR22416.1"/>
    <property type="molecule type" value="Genomic_DNA"/>
</dbReference>
<accession>A0A067REU8</accession>
<protein>
    <submittedName>
        <fullName evidence="1">Uncharacterized protein</fullName>
    </submittedName>
</protein>